<comment type="caution">
    <text evidence="1">The sequence shown here is derived from an EMBL/GenBank/DDBJ whole genome shotgun (WGS) entry which is preliminary data.</text>
</comment>
<dbReference type="EMBL" id="VSRR010023500">
    <property type="protein sequence ID" value="MPC65548.1"/>
    <property type="molecule type" value="Genomic_DNA"/>
</dbReference>
<keyword evidence="2" id="KW-1185">Reference proteome</keyword>
<evidence type="ECO:0000313" key="2">
    <source>
        <dbReference type="Proteomes" id="UP000324222"/>
    </source>
</evidence>
<proteinExistence type="predicted"/>
<name>A0A5B7H929_PORTR</name>
<sequence>MMPINEYAKMAKCVFLELSLSNILVLNLTRFVQEAFLSCLAFLFPPSSLYSQGSFWYLEELFPLLVQASFQ</sequence>
<dbReference type="Proteomes" id="UP000324222">
    <property type="component" value="Unassembled WGS sequence"/>
</dbReference>
<organism evidence="1 2">
    <name type="scientific">Portunus trituberculatus</name>
    <name type="common">Swimming crab</name>
    <name type="synonym">Neptunus trituberculatus</name>
    <dbReference type="NCBI Taxonomy" id="210409"/>
    <lineage>
        <taxon>Eukaryota</taxon>
        <taxon>Metazoa</taxon>
        <taxon>Ecdysozoa</taxon>
        <taxon>Arthropoda</taxon>
        <taxon>Crustacea</taxon>
        <taxon>Multicrustacea</taxon>
        <taxon>Malacostraca</taxon>
        <taxon>Eumalacostraca</taxon>
        <taxon>Eucarida</taxon>
        <taxon>Decapoda</taxon>
        <taxon>Pleocyemata</taxon>
        <taxon>Brachyura</taxon>
        <taxon>Eubrachyura</taxon>
        <taxon>Portunoidea</taxon>
        <taxon>Portunidae</taxon>
        <taxon>Portuninae</taxon>
        <taxon>Portunus</taxon>
    </lineage>
</organism>
<reference evidence="1 2" key="1">
    <citation type="submission" date="2019-05" db="EMBL/GenBank/DDBJ databases">
        <title>Another draft genome of Portunus trituberculatus and its Hox gene families provides insights of decapod evolution.</title>
        <authorList>
            <person name="Jeong J.-H."/>
            <person name="Song I."/>
            <person name="Kim S."/>
            <person name="Choi T."/>
            <person name="Kim D."/>
            <person name="Ryu S."/>
            <person name="Kim W."/>
        </authorList>
    </citation>
    <scope>NUCLEOTIDE SEQUENCE [LARGE SCALE GENOMIC DNA]</scope>
    <source>
        <tissue evidence="1">Muscle</tissue>
    </source>
</reference>
<dbReference type="AlphaFoldDB" id="A0A5B7H929"/>
<gene>
    <name evidence="1" type="ORF">E2C01_059686</name>
</gene>
<evidence type="ECO:0000313" key="1">
    <source>
        <dbReference type="EMBL" id="MPC65548.1"/>
    </source>
</evidence>
<accession>A0A5B7H929</accession>
<protein>
    <submittedName>
        <fullName evidence="1">Uncharacterized protein</fullName>
    </submittedName>
</protein>